<dbReference type="SUPFAM" id="SSF47413">
    <property type="entry name" value="lambda repressor-like DNA-binding domains"/>
    <property type="match status" value="1"/>
</dbReference>
<evidence type="ECO:0000256" key="3">
    <source>
        <dbReference type="ARBA" id="ARBA00023163"/>
    </source>
</evidence>
<evidence type="ECO:0000256" key="1">
    <source>
        <dbReference type="ARBA" id="ARBA00023015"/>
    </source>
</evidence>
<dbReference type="InterPro" id="IPR046335">
    <property type="entry name" value="LacI/GalR-like_sensor"/>
</dbReference>
<dbReference type="SUPFAM" id="SSF53822">
    <property type="entry name" value="Periplasmic binding protein-like I"/>
    <property type="match status" value="1"/>
</dbReference>
<dbReference type="Gene3D" id="3.40.50.2300">
    <property type="match status" value="2"/>
</dbReference>
<evidence type="ECO:0000256" key="2">
    <source>
        <dbReference type="ARBA" id="ARBA00023125"/>
    </source>
</evidence>
<accession>A0ABP6X754</accession>
<organism evidence="6 7">
    <name type="scientific">Microlunatus spumicola</name>
    <dbReference type="NCBI Taxonomy" id="81499"/>
    <lineage>
        <taxon>Bacteria</taxon>
        <taxon>Bacillati</taxon>
        <taxon>Actinomycetota</taxon>
        <taxon>Actinomycetes</taxon>
        <taxon>Propionibacteriales</taxon>
        <taxon>Propionibacteriaceae</taxon>
        <taxon>Microlunatus</taxon>
    </lineage>
</organism>
<keyword evidence="3" id="KW-0804">Transcription</keyword>
<comment type="caution">
    <text evidence="6">The sequence shown here is derived from an EMBL/GenBank/DDBJ whole genome shotgun (WGS) entry which is preliminary data.</text>
</comment>
<dbReference type="PANTHER" id="PTHR30146:SF109">
    <property type="entry name" value="HTH-TYPE TRANSCRIPTIONAL REGULATOR GALS"/>
    <property type="match status" value="1"/>
</dbReference>
<feature type="domain" description="HTH lacI-type" evidence="5">
    <location>
        <begin position="34"/>
        <end position="89"/>
    </location>
</feature>
<dbReference type="CDD" id="cd06267">
    <property type="entry name" value="PBP1_LacI_sugar_binding-like"/>
    <property type="match status" value="1"/>
</dbReference>
<feature type="compositionally biased region" description="Low complexity" evidence="4">
    <location>
        <begin position="16"/>
        <end position="30"/>
    </location>
</feature>
<dbReference type="SMART" id="SM00354">
    <property type="entry name" value="HTH_LACI"/>
    <property type="match status" value="1"/>
</dbReference>
<evidence type="ECO:0000256" key="4">
    <source>
        <dbReference type="SAM" id="MobiDB-lite"/>
    </source>
</evidence>
<dbReference type="InterPro" id="IPR000843">
    <property type="entry name" value="HTH_LacI"/>
</dbReference>
<evidence type="ECO:0000313" key="6">
    <source>
        <dbReference type="EMBL" id="GAA3562335.1"/>
    </source>
</evidence>
<evidence type="ECO:0000313" key="7">
    <source>
        <dbReference type="Proteomes" id="UP001500767"/>
    </source>
</evidence>
<name>A0ABP6X754_9ACTN</name>
<dbReference type="Pfam" id="PF13377">
    <property type="entry name" value="Peripla_BP_3"/>
    <property type="match status" value="1"/>
</dbReference>
<reference evidence="7" key="1">
    <citation type="journal article" date="2019" name="Int. J. Syst. Evol. Microbiol.">
        <title>The Global Catalogue of Microorganisms (GCM) 10K type strain sequencing project: providing services to taxonomists for standard genome sequencing and annotation.</title>
        <authorList>
            <consortium name="The Broad Institute Genomics Platform"/>
            <consortium name="The Broad Institute Genome Sequencing Center for Infectious Disease"/>
            <person name="Wu L."/>
            <person name="Ma J."/>
        </authorList>
    </citation>
    <scope>NUCLEOTIDE SEQUENCE [LARGE SCALE GENOMIC DNA]</scope>
    <source>
        <strain evidence="7">JCM 16540</strain>
    </source>
</reference>
<dbReference type="GO" id="GO:0003677">
    <property type="term" value="F:DNA binding"/>
    <property type="evidence" value="ECO:0007669"/>
    <property type="project" value="UniProtKB-KW"/>
</dbReference>
<sequence length="366" mass="38167">MSVPARATSPSGSGSRPAARQPAPRAAPPAARAATRADVARHAGVSTAVVSYVVNEGPRRVAPETAARVRAAVEALDYSPNVAARALRMGSSEMLGLVVPDITNLFFAELAHAVESAAAEHGFLVTLASSGSDVDLERELVADLAGRNADGLMVSTVLTPEALTALPAPRRPTVLINVSAPFAGYAAVGSDARQGAYDLVEHLLGTHGHTSVALVIGESTERLPEPRERGFVEAFAAHGLPPGPVVRTAFSRTGGYDAVRRILAWRHRPDAIFLSSDQQASGAYRAVREAGLECPDDVALIAYDGTSQSAFSWPPLTVARQPVEAMARAALQAVLDPVNAPAHQQLPTELVVRRSCGCPSPPSPTA</sequence>
<feature type="region of interest" description="Disordered" evidence="4">
    <location>
        <begin position="1"/>
        <end position="30"/>
    </location>
</feature>
<gene>
    <name evidence="6" type="ORF">GCM10022197_17430</name>
</gene>
<keyword evidence="7" id="KW-1185">Reference proteome</keyword>
<dbReference type="Pfam" id="PF00356">
    <property type="entry name" value="LacI"/>
    <property type="match status" value="1"/>
</dbReference>
<keyword evidence="1" id="KW-0805">Transcription regulation</keyword>
<dbReference type="CDD" id="cd01392">
    <property type="entry name" value="HTH_LacI"/>
    <property type="match status" value="1"/>
</dbReference>
<dbReference type="InterPro" id="IPR028082">
    <property type="entry name" value="Peripla_BP_I"/>
</dbReference>
<evidence type="ECO:0000259" key="5">
    <source>
        <dbReference type="PROSITE" id="PS50932"/>
    </source>
</evidence>
<dbReference type="InterPro" id="IPR010982">
    <property type="entry name" value="Lambda_DNA-bd_dom_sf"/>
</dbReference>
<dbReference type="EMBL" id="BAAAYR010000001">
    <property type="protein sequence ID" value="GAA3562335.1"/>
    <property type="molecule type" value="Genomic_DNA"/>
</dbReference>
<dbReference type="PROSITE" id="PS50932">
    <property type="entry name" value="HTH_LACI_2"/>
    <property type="match status" value="1"/>
</dbReference>
<dbReference type="PANTHER" id="PTHR30146">
    <property type="entry name" value="LACI-RELATED TRANSCRIPTIONAL REPRESSOR"/>
    <property type="match status" value="1"/>
</dbReference>
<proteinExistence type="predicted"/>
<dbReference type="RefSeq" id="WP_204911347.1">
    <property type="nucleotide sequence ID" value="NZ_BAAAYR010000001.1"/>
</dbReference>
<protein>
    <submittedName>
        <fullName evidence="6">LacI family DNA-binding transcriptional regulator</fullName>
    </submittedName>
</protein>
<dbReference type="Proteomes" id="UP001500767">
    <property type="component" value="Unassembled WGS sequence"/>
</dbReference>
<dbReference type="Gene3D" id="1.10.260.40">
    <property type="entry name" value="lambda repressor-like DNA-binding domains"/>
    <property type="match status" value="1"/>
</dbReference>
<keyword evidence="2 6" id="KW-0238">DNA-binding</keyword>